<proteinExistence type="predicted"/>
<gene>
    <name evidence="2" type="ORF">VNO78_04609</name>
</gene>
<sequence>MANMADSLAGLLRLLDQVPREDEPPSPPLQPRRNRNPRPRAPRHNARSPPQSLNNSGTQNIKGLINNTGYVEGNGNGSIIFGGFDSTTNTYY</sequence>
<feature type="compositionally biased region" description="Polar residues" evidence="1">
    <location>
        <begin position="51"/>
        <end position="61"/>
    </location>
</feature>
<reference evidence="2 3" key="1">
    <citation type="submission" date="2024-01" db="EMBL/GenBank/DDBJ databases">
        <title>The genomes of 5 underutilized Papilionoideae crops provide insights into root nodulation and disease resistanc.</title>
        <authorList>
            <person name="Jiang F."/>
        </authorList>
    </citation>
    <scope>NUCLEOTIDE SEQUENCE [LARGE SCALE GENOMIC DNA]</scope>
    <source>
        <strain evidence="2">DUOXIRENSHENG_FW03</strain>
        <tissue evidence="2">Leaves</tissue>
    </source>
</reference>
<accession>A0AAN9TF20</accession>
<dbReference type="EMBL" id="JAYMYS010000001">
    <property type="protein sequence ID" value="KAK7412886.1"/>
    <property type="molecule type" value="Genomic_DNA"/>
</dbReference>
<dbReference type="Proteomes" id="UP001386955">
    <property type="component" value="Unassembled WGS sequence"/>
</dbReference>
<evidence type="ECO:0000313" key="3">
    <source>
        <dbReference type="Proteomes" id="UP001386955"/>
    </source>
</evidence>
<feature type="region of interest" description="Disordered" evidence="1">
    <location>
        <begin position="1"/>
        <end position="61"/>
    </location>
</feature>
<protein>
    <submittedName>
        <fullName evidence="2">Uncharacterized protein</fullName>
    </submittedName>
</protein>
<keyword evidence="3" id="KW-1185">Reference proteome</keyword>
<evidence type="ECO:0000256" key="1">
    <source>
        <dbReference type="SAM" id="MobiDB-lite"/>
    </source>
</evidence>
<dbReference type="AlphaFoldDB" id="A0AAN9TF20"/>
<comment type="caution">
    <text evidence="2">The sequence shown here is derived from an EMBL/GenBank/DDBJ whole genome shotgun (WGS) entry which is preliminary data.</text>
</comment>
<feature type="compositionally biased region" description="Basic residues" evidence="1">
    <location>
        <begin position="32"/>
        <end position="46"/>
    </location>
</feature>
<organism evidence="2 3">
    <name type="scientific">Psophocarpus tetragonolobus</name>
    <name type="common">Winged bean</name>
    <name type="synonym">Dolichos tetragonolobus</name>
    <dbReference type="NCBI Taxonomy" id="3891"/>
    <lineage>
        <taxon>Eukaryota</taxon>
        <taxon>Viridiplantae</taxon>
        <taxon>Streptophyta</taxon>
        <taxon>Embryophyta</taxon>
        <taxon>Tracheophyta</taxon>
        <taxon>Spermatophyta</taxon>
        <taxon>Magnoliopsida</taxon>
        <taxon>eudicotyledons</taxon>
        <taxon>Gunneridae</taxon>
        <taxon>Pentapetalae</taxon>
        <taxon>rosids</taxon>
        <taxon>fabids</taxon>
        <taxon>Fabales</taxon>
        <taxon>Fabaceae</taxon>
        <taxon>Papilionoideae</taxon>
        <taxon>50 kb inversion clade</taxon>
        <taxon>NPAAA clade</taxon>
        <taxon>indigoferoid/millettioid clade</taxon>
        <taxon>Phaseoleae</taxon>
        <taxon>Psophocarpus</taxon>
    </lineage>
</organism>
<name>A0AAN9TF20_PSOTE</name>
<evidence type="ECO:0000313" key="2">
    <source>
        <dbReference type="EMBL" id="KAK7412886.1"/>
    </source>
</evidence>